<comment type="caution">
    <text evidence="1">The sequence shown here is derived from an EMBL/GenBank/DDBJ whole genome shotgun (WGS) entry which is preliminary data.</text>
</comment>
<protein>
    <recommendedName>
        <fullName evidence="3">Endonuclease/exonuclease/phosphatase family protein</fullName>
    </recommendedName>
</protein>
<keyword evidence="2" id="KW-1185">Reference proteome</keyword>
<evidence type="ECO:0008006" key="3">
    <source>
        <dbReference type="Google" id="ProtNLM"/>
    </source>
</evidence>
<organism evidence="1 2">
    <name type="scientific">Streptomyces paromomycinus</name>
    <name type="common">Streptomyces rimosus subsp. paromomycinus</name>
    <dbReference type="NCBI Taxonomy" id="92743"/>
    <lineage>
        <taxon>Bacteria</taxon>
        <taxon>Bacillati</taxon>
        <taxon>Actinomycetota</taxon>
        <taxon>Actinomycetes</taxon>
        <taxon>Kitasatosporales</taxon>
        <taxon>Streptomycetaceae</taxon>
        <taxon>Streptomyces</taxon>
    </lineage>
</organism>
<dbReference type="EMBL" id="BHZD01000001">
    <property type="protein sequence ID" value="GCD41798.1"/>
    <property type="molecule type" value="Genomic_DNA"/>
</dbReference>
<dbReference type="RefSeq" id="WP_125052977.1">
    <property type="nucleotide sequence ID" value="NZ_BHZD01000001.1"/>
</dbReference>
<sequence>MTKEFRFGTYNLLNLGLPRSAQEKERYGYLVETVTEAFRNRQGALAVQEITGDSRADASRVLRMLADDTGLVAQASRPQGRRIVPALASQHPGTCDSVRFHVALLWTPDVEAVPNSLRRYDGGVDFWHGMVTVTLDAGGPTPTKWGAYHANPFSPTRRVEEARRVLSAFQGEDDQGAIGADWNSLDASRRADGSYYDADRYAGQQHRKLRYQVDFDPARPDAPPVANRDAAVFLSQEPGGLHDPAPLLDVAWEPSCGHWLDGQGRPDAFGPRRIDTTRATLRLARTAYAHTTHHGPKAKAASDHLLVTTDYDLDRMPAGPAQPGSPPAS</sequence>
<evidence type="ECO:0000313" key="1">
    <source>
        <dbReference type="EMBL" id="GCD41798.1"/>
    </source>
</evidence>
<proteinExistence type="predicted"/>
<reference evidence="1 2" key="1">
    <citation type="submission" date="2018-11" db="EMBL/GenBank/DDBJ databases">
        <title>Whole genome sequence of Streptomyces paromomycinus NBRC 15454(T).</title>
        <authorList>
            <person name="Komaki H."/>
            <person name="Tamura T."/>
        </authorList>
    </citation>
    <scope>NUCLEOTIDE SEQUENCE [LARGE SCALE GENOMIC DNA]</scope>
    <source>
        <strain evidence="1 2">NBRC 15454</strain>
    </source>
</reference>
<dbReference type="InterPro" id="IPR036691">
    <property type="entry name" value="Endo/exonu/phosph_ase_sf"/>
</dbReference>
<evidence type="ECO:0000313" key="2">
    <source>
        <dbReference type="Proteomes" id="UP000286746"/>
    </source>
</evidence>
<dbReference type="AlphaFoldDB" id="A0A401VXJ8"/>
<dbReference type="Proteomes" id="UP000286746">
    <property type="component" value="Unassembled WGS sequence"/>
</dbReference>
<name>A0A401VXJ8_STREY</name>
<gene>
    <name evidence="1" type="ORF">GKJPGBOP_01455</name>
</gene>
<accession>A0A401VXJ8</accession>
<dbReference type="SUPFAM" id="SSF56219">
    <property type="entry name" value="DNase I-like"/>
    <property type="match status" value="1"/>
</dbReference>